<gene>
    <name evidence="2" type="ORF">L596_025635</name>
</gene>
<reference evidence="2 3" key="1">
    <citation type="journal article" date="2015" name="Genome Biol.">
        <title>Comparative genomics of Steinernema reveals deeply conserved gene regulatory networks.</title>
        <authorList>
            <person name="Dillman A.R."/>
            <person name="Macchietto M."/>
            <person name="Porter C.F."/>
            <person name="Rogers A."/>
            <person name="Williams B."/>
            <person name="Antoshechkin I."/>
            <person name="Lee M.M."/>
            <person name="Goodwin Z."/>
            <person name="Lu X."/>
            <person name="Lewis E.E."/>
            <person name="Goodrich-Blair H."/>
            <person name="Stock S.P."/>
            <person name="Adams B.J."/>
            <person name="Sternberg P.W."/>
            <person name="Mortazavi A."/>
        </authorList>
    </citation>
    <scope>NUCLEOTIDE SEQUENCE [LARGE SCALE GENOMIC DNA]</scope>
    <source>
        <strain evidence="2 3">ALL</strain>
    </source>
</reference>
<evidence type="ECO:0000313" key="2">
    <source>
        <dbReference type="EMBL" id="TKR65196.1"/>
    </source>
</evidence>
<comment type="caution">
    <text evidence="2">The sequence shown here is derived from an EMBL/GenBank/DDBJ whole genome shotgun (WGS) entry which is preliminary data.</text>
</comment>
<proteinExistence type="predicted"/>
<protein>
    <submittedName>
        <fullName evidence="2">Uncharacterized protein</fullName>
    </submittedName>
</protein>
<feature type="compositionally biased region" description="Basic and acidic residues" evidence="1">
    <location>
        <begin position="104"/>
        <end position="114"/>
    </location>
</feature>
<organism evidence="2 3">
    <name type="scientific">Steinernema carpocapsae</name>
    <name type="common">Entomopathogenic nematode</name>
    <dbReference type="NCBI Taxonomy" id="34508"/>
    <lineage>
        <taxon>Eukaryota</taxon>
        <taxon>Metazoa</taxon>
        <taxon>Ecdysozoa</taxon>
        <taxon>Nematoda</taxon>
        <taxon>Chromadorea</taxon>
        <taxon>Rhabditida</taxon>
        <taxon>Tylenchina</taxon>
        <taxon>Panagrolaimomorpha</taxon>
        <taxon>Strongyloidoidea</taxon>
        <taxon>Steinernematidae</taxon>
        <taxon>Steinernema</taxon>
    </lineage>
</organism>
<reference evidence="2 3" key="2">
    <citation type="journal article" date="2019" name="G3 (Bethesda)">
        <title>Hybrid Assembly of the Genome of the Entomopathogenic Nematode Steinernema carpocapsae Identifies the X-Chromosome.</title>
        <authorList>
            <person name="Serra L."/>
            <person name="Macchietto M."/>
            <person name="Macias-Munoz A."/>
            <person name="McGill C.J."/>
            <person name="Rodriguez I.M."/>
            <person name="Rodriguez B."/>
            <person name="Murad R."/>
            <person name="Mortazavi A."/>
        </authorList>
    </citation>
    <scope>NUCLEOTIDE SEQUENCE [LARGE SCALE GENOMIC DNA]</scope>
    <source>
        <strain evidence="2 3">ALL</strain>
    </source>
</reference>
<evidence type="ECO:0000256" key="1">
    <source>
        <dbReference type="SAM" id="MobiDB-lite"/>
    </source>
</evidence>
<dbReference type="EMBL" id="AZBU02000009">
    <property type="protein sequence ID" value="TKR65196.1"/>
    <property type="molecule type" value="Genomic_DNA"/>
</dbReference>
<feature type="compositionally biased region" description="Polar residues" evidence="1">
    <location>
        <begin position="55"/>
        <end position="71"/>
    </location>
</feature>
<accession>A0A4U5M8D3</accession>
<dbReference type="AlphaFoldDB" id="A0A4U5M8D3"/>
<sequence>MHIPLETVGCEYWSRSMSRHRARPNVRRIPDKCDVGGVRPICLRLFRIACLNSDPDVSSDSFTTAPTSPKSLNEVAAPSKARSTQMTGQNANSDANETAKLQMWHRDAEHTKNK</sequence>
<keyword evidence="3" id="KW-1185">Reference proteome</keyword>
<feature type="compositionally biased region" description="Polar residues" evidence="1">
    <location>
        <begin position="81"/>
        <end position="96"/>
    </location>
</feature>
<dbReference type="Proteomes" id="UP000298663">
    <property type="component" value="Unassembled WGS sequence"/>
</dbReference>
<evidence type="ECO:0000313" key="3">
    <source>
        <dbReference type="Proteomes" id="UP000298663"/>
    </source>
</evidence>
<feature type="region of interest" description="Disordered" evidence="1">
    <location>
        <begin position="54"/>
        <end position="114"/>
    </location>
</feature>
<name>A0A4U5M8D3_STECR</name>